<evidence type="ECO:0000256" key="8">
    <source>
        <dbReference type="ARBA" id="ARBA00023180"/>
    </source>
</evidence>
<dbReference type="PROSITE" id="PS50059">
    <property type="entry name" value="FKBP_PPIASE"/>
    <property type="match status" value="1"/>
</dbReference>
<dbReference type="SUPFAM" id="SSF47473">
    <property type="entry name" value="EF-hand"/>
    <property type="match status" value="1"/>
</dbReference>
<feature type="domain" description="EF-hand" evidence="14">
    <location>
        <begin position="251"/>
        <end position="279"/>
    </location>
</feature>
<dbReference type="PANTHER" id="PTHR46222:SF3">
    <property type="entry name" value="PEPTIDYLPROLYL ISOMERASE"/>
    <property type="match status" value="1"/>
</dbReference>
<comment type="caution">
    <text evidence="15">The sequence shown here is derived from an EMBL/GenBank/DDBJ whole genome shotgun (WGS) entry which is preliminary data.</text>
</comment>
<feature type="compositionally biased region" description="Acidic residues" evidence="11">
    <location>
        <begin position="120"/>
        <end position="131"/>
    </location>
</feature>
<feature type="compositionally biased region" description="Acidic residues" evidence="11">
    <location>
        <begin position="95"/>
        <end position="113"/>
    </location>
</feature>
<dbReference type="PROSITE" id="PS00018">
    <property type="entry name" value="EF_HAND_1"/>
    <property type="match status" value="2"/>
</dbReference>
<proteinExistence type="predicted"/>
<feature type="signal peptide" evidence="12">
    <location>
        <begin position="1"/>
        <end position="32"/>
    </location>
</feature>
<dbReference type="PANTHER" id="PTHR46222">
    <property type="entry name" value="PEPTIDYL-PROLYL CIS-TRANS ISOMERASE FKBP7/14"/>
    <property type="match status" value="1"/>
</dbReference>
<dbReference type="InterPro" id="IPR018247">
    <property type="entry name" value="EF_Hand_1_Ca_BS"/>
</dbReference>
<comment type="catalytic activity">
    <reaction evidence="1 10">
        <text>[protein]-peptidylproline (omega=180) = [protein]-peptidylproline (omega=0)</text>
        <dbReference type="Rhea" id="RHEA:16237"/>
        <dbReference type="Rhea" id="RHEA-COMP:10747"/>
        <dbReference type="Rhea" id="RHEA-COMP:10748"/>
        <dbReference type="ChEBI" id="CHEBI:83833"/>
        <dbReference type="ChEBI" id="CHEBI:83834"/>
        <dbReference type="EC" id="5.2.1.8"/>
    </reaction>
</comment>
<dbReference type="Pfam" id="PF00254">
    <property type="entry name" value="FKBP_C"/>
    <property type="match status" value="1"/>
</dbReference>
<evidence type="ECO:0000256" key="7">
    <source>
        <dbReference type="ARBA" id="ARBA00023110"/>
    </source>
</evidence>
<evidence type="ECO:0000259" key="13">
    <source>
        <dbReference type="PROSITE" id="PS50059"/>
    </source>
</evidence>
<sequence>SVLLFIYHNITDMDRTLQFALLLCFFALCISATKENKSGKTAANSDSGNNDDDAKVEVVHDMKEDSTKEKKNADDHETKKKASDEDNKSKKSEEHDELDDDDDDEDDDEDEDEHQGHEDEHEEEEEDEEADPNAKIEVHDLFTPEDCTNKSKSGDLVVIHYKGWLNDGRLFDTTIDPAKGYMPFEFMLGTGTVIKGFERGVLDMCRGQKRKIVIPPSLGYGKKGAGEIPGNTTLTYELEMFDIRPPPPQADLFSHIDANGDKKLSKKEISAYMKAQAQAHGMPVYDKRWKKHHKSVVANIFEHEDTDEDGSISHDEFSGPKMMYHDEF</sequence>
<feature type="compositionally biased region" description="Basic and acidic residues" evidence="11">
    <location>
        <begin position="52"/>
        <end position="94"/>
    </location>
</feature>
<keyword evidence="7 10" id="KW-0697">Rotamase</keyword>
<dbReference type="InterPro" id="IPR002048">
    <property type="entry name" value="EF_hand_dom"/>
</dbReference>
<keyword evidence="8" id="KW-0325">Glycoprotein</keyword>
<dbReference type="InterPro" id="IPR011992">
    <property type="entry name" value="EF-hand-dom_pair"/>
</dbReference>
<keyword evidence="16" id="KW-1185">Reference proteome</keyword>
<evidence type="ECO:0000256" key="10">
    <source>
        <dbReference type="PROSITE-ProRule" id="PRU00277"/>
    </source>
</evidence>
<organism evidence="15 16">
    <name type="scientific">Porites evermanni</name>
    <dbReference type="NCBI Taxonomy" id="104178"/>
    <lineage>
        <taxon>Eukaryota</taxon>
        <taxon>Metazoa</taxon>
        <taxon>Cnidaria</taxon>
        <taxon>Anthozoa</taxon>
        <taxon>Hexacorallia</taxon>
        <taxon>Scleractinia</taxon>
        <taxon>Fungiina</taxon>
        <taxon>Poritidae</taxon>
        <taxon>Porites</taxon>
    </lineage>
</organism>
<evidence type="ECO:0000313" key="15">
    <source>
        <dbReference type="EMBL" id="CAH3020481.1"/>
    </source>
</evidence>
<accession>A0ABN8LXM4</accession>
<evidence type="ECO:0000256" key="6">
    <source>
        <dbReference type="ARBA" id="ARBA00022837"/>
    </source>
</evidence>
<keyword evidence="3 12" id="KW-0732">Signal</keyword>
<evidence type="ECO:0000313" key="16">
    <source>
        <dbReference type="Proteomes" id="UP001159427"/>
    </source>
</evidence>
<feature type="domain" description="PPIase FKBP-type" evidence="13">
    <location>
        <begin position="154"/>
        <end position="244"/>
    </location>
</feature>
<dbReference type="PROSITE" id="PS50222">
    <property type="entry name" value="EF_HAND_2"/>
    <property type="match status" value="1"/>
</dbReference>
<evidence type="ECO:0000256" key="9">
    <source>
        <dbReference type="ARBA" id="ARBA00023235"/>
    </source>
</evidence>
<protein>
    <recommendedName>
        <fullName evidence="2 10">peptidylprolyl isomerase</fullName>
        <ecNumber evidence="2 10">5.2.1.8</ecNumber>
    </recommendedName>
</protein>
<evidence type="ECO:0000256" key="4">
    <source>
        <dbReference type="ARBA" id="ARBA00022737"/>
    </source>
</evidence>
<evidence type="ECO:0000259" key="14">
    <source>
        <dbReference type="PROSITE" id="PS50222"/>
    </source>
</evidence>
<reference evidence="15 16" key="1">
    <citation type="submission" date="2022-05" db="EMBL/GenBank/DDBJ databases">
        <authorList>
            <consortium name="Genoscope - CEA"/>
            <person name="William W."/>
        </authorList>
    </citation>
    <scope>NUCLEOTIDE SEQUENCE [LARGE SCALE GENOMIC DNA]</scope>
</reference>
<evidence type="ECO:0000256" key="2">
    <source>
        <dbReference type="ARBA" id="ARBA00013194"/>
    </source>
</evidence>
<dbReference type="Proteomes" id="UP001159427">
    <property type="component" value="Unassembled WGS sequence"/>
</dbReference>
<gene>
    <name evidence="15" type="ORF">PEVE_00007346</name>
</gene>
<evidence type="ECO:0000256" key="1">
    <source>
        <dbReference type="ARBA" id="ARBA00000971"/>
    </source>
</evidence>
<feature type="region of interest" description="Disordered" evidence="11">
    <location>
        <begin position="36"/>
        <end position="133"/>
    </location>
</feature>
<dbReference type="SUPFAM" id="SSF54534">
    <property type="entry name" value="FKBP-like"/>
    <property type="match status" value="1"/>
</dbReference>
<feature type="chain" id="PRO_5045318133" description="peptidylprolyl isomerase" evidence="12">
    <location>
        <begin position="33"/>
        <end position="328"/>
    </location>
</feature>
<dbReference type="EC" id="5.2.1.8" evidence="2 10"/>
<evidence type="ECO:0000256" key="3">
    <source>
        <dbReference type="ARBA" id="ARBA00022729"/>
    </source>
</evidence>
<dbReference type="InterPro" id="IPR001179">
    <property type="entry name" value="PPIase_FKBP_dom"/>
</dbReference>
<keyword evidence="5" id="KW-0256">Endoplasmic reticulum</keyword>
<name>A0ABN8LXM4_9CNID</name>
<keyword evidence="6" id="KW-0106">Calcium</keyword>
<evidence type="ECO:0000256" key="5">
    <source>
        <dbReference type="ARBA" id="ARBA00022824"/>
    </source>
</evidence>
<dbReference type="InterPro" id="IPR046357">
    <property type="entry name" value="PPIase_dom_sf"/>
</dbReference>
<dbReference type="InterPro" id="IPR052273">
    <property type="entry name" value="PPIase_FKBP"/>
</dbReference>
<feature type="non-terminal residue" evidence="15">
    <location>
        <position position="1"/>
    </location>
</feature>
<evidence type="ECO:0000256" key="12">
    <source>
        <dbReference type="SAM" id="SignalP"/>
    </source>
</evidence>
<dbReference type="EMBL" id="CALNXI010000149">
    <property type="protein sequence ID" value="CAH3020481.1"/>
    <property type="molecule type" value="Genomic_DNA"/>
</dbReference>
<evidence type="ECO:0000256" key="11">
    <source>
        <dbReference type="SAM" id="MobiDB-lite"/>
    </source>
</evidence>
<dbReference type="Gene3D" id="1.10.238.10">
    <property type="entry name" value="EF-hand"/>
    <property type="match status" value="1"/>
</dbReference>
<dbReference type="Gene3D" id="3.10.50.40">
    <property type="match status" value="1"/>
</dbReference>
<keyword evidence="4" id="KW-0677">Repeat</keyword>
<keyword evidence="9 10" id="KW-0413">Isomerase</keyword>